<evidence type="ECO:0000256" key="1">
    <source>
        <dbReference type="SAM" id="MobiDB-lite"/>
    </source>
</evidence>
<dbReference type="SUPFAM" id="SSF52058">
    <property type="entry name" value="L domain-like"/>
    <property type="match status" value="1"/>
</dbReference>
<dbReference type="InterPro" id="IPR036941">
    <property type="entry name" value="Rcpt_L-dom_sf"/>
</dbReference>
<dbReference type="EnsemblMetazoa" id="CJA05558a.1">
    <property type="protein sequence ID" value="CJA05558a.1"/>
    <property type="gene ID" value="WBGene00124762"/>
</dbReference>
<evidence type="ECO:0000256" key="2">
    <source>
        <dbReference type="SAM" id="Phobius"/>
    </source>
</evidence>
<feature type="region of interest" description="Disordered" evidence="1">
    <location>
        <begin position="279"/>
        <end position="312"/>
    </location>
</feature>
<dbReference type="Pfam" id="PF01030">
    <property type="entry name" value="Recep_L_domain"/>
    <property type="match status" value="1"/>
</dbReference>
<feature type="compositionally biased region" description="Polar residues" evidence="1">
    <location>
        <begin position="433"/>
        <end position="445"/>
    </location>
</feature>
<protein>
    <submittedName>
        <fullName evidence="4">Recep_L_domain domain-containing protein</fullName>
    </submittedName>
</protein>
<feature type="transmembrane region" description="Helical" evidence="2">
    <location>
        <begin position="168"/>
        <end position="187"/>
    </location>
</feature>
<evidence type="ECO:0000313" key="5">
    <source>
        <dbReference type="Proteomes" id="UP000005237"/>
    </source>
</evidence>
<reference evidence="4" key="2">
    <citation type="submission" date="2022-06" db="UniProtKB">
        <authorList>
            <consortium name="EnsemblMetazoa"/>
        </authorList>
    </citation>
    <scope>IDENTIFICATION</scope>
    <source>
        <strain evidence="4">DF5081</strain>
    </source>
</reference>
<reference evidence="5" key="1">
    <citation type="submission" date="2010-08" db="EMBL/GenBank/DDBJ databases">
        <authorList>
            <consortium name="Caenorhabditis japonica Sequencing Consortium"/>
            <person name="Wilson R.K."/>
        </authorList>
    </citation>
    <scope>NUCLEOTIDE SEQUENCE [LARGE SCALE GENOMIC DNA]</scope>
    <source>
        <strain evidence="5">DF5081</strain>
    </source>
</reference>
<dbReference type="AlphaFoldDB" id="A0A8R1HM70"/>
<feature type="region of interest" description="Disordered" evidence="1">
    <location>
        <begin position="421"/>
        <end position="498"/>
    </location>
</feature>
<dbReference type="Gene3D" id="3.80.20.20">
    <property type="entry name" value="Receptor L-domain"/>
    <property type="match status" value="1"/>
</dbReference>
<keyword evidence="2" id="KW-0472">Membrane</keyword>
<feature type="domain" description="Receptor L-domain" evidence="3">
    <location>
        <begin position="38"/>
        <end position="131"/>
    </location>
</feature>
<accession>A0A8R1HM70</accession>
<evidence type="ECO:0000313" key="4">
    <source>
        <dbReference type="EnsemblMetazoa" id="CJA05558a.1"/>
    </source>
</evidence>
<name>A0A8R1HM70_CAEJA</name>
<feature type="compositionally biased region" description="Low complexity" evidence="1">
    <location>
        <begin position="446"/>
        <end position="470"/>
    </location>
</feature>
<keyword evidence="5" id="KW-1185">Reference proteome</keyword>
<dbReference type="Proteomes" id="UP000005237">
    <property type="component" value="Unassembled WGS sequence"/>
</dbReference>
<organism evidence="4 5">
    <name type="scientific">Caenorhabditis japonica</name>
    <dbReference type="NCBI Taxonomy" id="281687"/>
    <lineage>
        <taxon>Eukaryota</taxon>
        <taxon>Metazoa</taxon>
        <taxon>Ecdysozoa</taxon>
        <taxon>Nematoda</taxon>
        <taxon>Chromadorea</taxon>
        <taxon>Rhabditida</taxon>
        <taxon>Rhabditina</taxon>
        <taxon>Rhabditomorpha</taxon>
        <taxon>Rhabditoidea</taxon>
        <taxon>Rhabditidae</taxon>
        <taxon>Peloderinae</taxon>
        <taxon>Caenorhabditis</taxon>
    </lineage>
</organism>
<feature type="compositionally biased region" description="Basic and acidic residues" evidence="1">
    <location>
        <begin position="421"/>
        <end position="431"/>
    </location>
</feature>
<sequence length="498" mass="58363">MSGISWCHVDPAQVASDCTLEYQRQGELTPASITALQDCTAIRGNLTLNGTSSEQMFQLAFAFRRIRRISGHVVVENMVADSFPLLQFVRTVDGDITLTNNTYLKEAFIGVLNVKGRILIFRSPHICLVFDRIRPYLQRLIQSDCSFYDEHTFKGFEHYAADIDRMSLLGMVVTILFFVCLMMNRVFRRLCESMNISRWRKMTELDERLRTDSRAYLDEESSEEELDIVTWKRRQMMNSRLDGRDLEGEQIREERKQYREMRKEVRLIDKMMAITREFDDSDEDSSPSWLRSKRNTRRKDTSGEEEDREDIFWMPPARLRQVPAQELQQKEDDFEMEFKSVVRDVMSLSNKRDTKRIDNILKYMQDTGRSWKNTDSVLDRQTKLKETYESRQNEKIEEFFKHLETVKEHRKKQLEEIDVTRRDKKNNKDETVSESFTVEDSQGTDSQGTESQGTDTTGTDTTGTESQSSEGRIKGGKEDPMFVKVAKANKWRPSVEEK</sequence>
<dbReference type="InterPro" id="IPR000494">
    <property type="entry name" value="Rcpt_L-dom"/>
</dbReference>
<keyword evidence="2" id="KW-0812">Transmembrane</keyword>
<evidence type="ECO:0000259" key="3">
    <source>
        <dbReference type="Pfam" id="PF01030"/>
    </source>
</evidence>
<proteinExistence type="predicted"/>
<feature type="compositionally biased region" description="Basic and acidic residues" evidence="1">
    <location>
        <begin position="471"/>
        <end position="481"/>
    </location>
</feature>
<keyword evidence="2" id="KW-1133">Transmembrane helix</keyword>